<feature type="binding site" evidence="5">
    <location>
        <position position="59"/>
    </location>
    <ligand>
        <name>Zn(2+)</name>
        <dbReference type="ChEBI" id="CHEBI:29105"/>
    </ligand>
</feature>
<reference evidence="9" key="1">
    <citation type="submission" date="2021-10" db="EMBL/GenBank/DDBJ databases">
        <title>Marinomonas pontica sp. nov., isolated from the Black Sea.</title>
        <authorList>
            <person name="Zhao L.-H."/>
            <person name="Xue J.-H."/>
        </authorList>
    </citation>
    <scope>NUCLEOTIDE SEQUENCE</scope>
    <source>
        <strain evidence="9">E8</strain>
    </source>
</reference>
<evidence type="ECO:0000256" key="4">
    <source>
        <dbReference type="ARBA" id="ARBA00022833"/>
    </source>
</evidence>
<comment type="pathway">
    <text evidence="5">Amino-acid degradation; L-arginine degradation via AST pathway; L-glutamate and succinate from L-arginine: step 5/5.</text>
</comment>
<keyword evidence="10" id="KW-1185">Reference proteome</keyword>
<keyword evidence="2 5" id="KW-0479">Metal-binding</keyword>
<comment type="caution">
    <text evidence="9">The sequence shown here is derived from an EMBL/GenBank/DDBJ whole genome shotgun (WGS) entry which is preliminary data.</text>
</comment>
<dbReference type="InterPro" id="IPR007036">
    <property type="entry name" value="Aste_AspA_hybrid_dom"/>
</dbReference>
<dbReference type="InterPro" id="IPR055438">
    <property type="entry name" value="AstE_AspA_cat"/>
</dbReference>
<dbReference type="Gene3D" id="2.40.50.630">
    <property type="match status" value="1"/>
</dbReference>
<dbReference type="Pfam" id="PF04952">
    <property type="entry name" value="AstE_AspA_hybrid"/>
    <property type="match status" value="1"/>
</dbReference>
<name>A0A9X1IKH5_9GAMM</name>
<organism evidence="9 10">
    <name type="scientific">Marinomonas algarum</name>
    <dbReference type="NCBI Taxonomy" id="2883105"/>
    <lineage>
        <taxon>Bacteria</taxon>
        <taxon>Pseudomonadati</taxon>
        <taxon>Pseudomonadota</taxon>
        <taxon>Gammaproteobacteria</taxon>
        <taxon>Oceanospirillales</taxon>
        <taxon>Oceanospirillaceae</taxon>
        <taxon>Marinomonas</taxon>
    </lineage>
</organism>
<keyword evidence="4 5" id="KW-0862">Zinc</keyword>
<evidence type="ECO:0000256" key="6">
    <source>
        <dbReference type="NCBIfam" id="TIGR03242"/>
    </source>
</evidence>
<dbReference type="EMBL" id="JAJATW010000003">
    <property type="protein sequence ID" value="MCB5160935.1"/>
    <property type="molecule type" value="Genomic_DNA"/>
</dbReference>
<dbReference type="PANTHER" id="PTHR15162:SF7">
    <property type="entry name" value="SUCCINYLGLUTAMATE DESUCCINYLASE"/>
    <property type="match status" value="1"/>
</dbReference>
<dbReference type="HAMAP" id="MF_00767">
    <property type="entry name" value="Arg_catab_AstE"/>
    <property type="match status" value="1"/>
</dbReference>
<feature type="domain" description="AstE/AspA barrel-sandwich hybrid" evidence="7">
    <location>
        <begin position="257"/>
        <end position="329"/>
    </location>
</feature>
<feature type="binding site" evidence="5">
    <location>
        <position position="155"/>
    </location>
    <ligand>
        <name>Zn(2+)</name>
        <dbReference type="ChEBI" id="CHEBI:29105"/>
    </ligand>
</feature>
<feature type="domain" description="Succinylglutamate desuccinylase/Aspartoacylase catalytic" evidence="8">
    <location>
        <begin position="51"/>
        <end position="245"/>
    </location>
</feature>
<comment type="cofactor">
    <cofactor evidence="5">
        <name>Zn(2+)</name>
        <dbReference type="ChEBI" id="CHEBI:29105"/>
    </cofactor>
    <text evidence="5">Binds 1 zinc ion per subunit.</text>
</comment>
<dbReference type="EC" id="3.5.1.96" evidence="5 6"/>
<sequence length="339" mass="37581">MMRIPNNDFLALTLANQESLSPFTVSFPSGCGVVEDTGILRLEPTASSDIHLVLSVGIHGNETGPIELVNQLVMAILNGQMRLTVRLLIVIGHPLAANQAKRFFDVNLNRLFDGAWQHSEGVEASRAARLEKAVSNFYAPSVIQSTPIKLHYDLHTAIRGSEYEKFAVHPFVEKAVYDQAQLSFLAACGIEAVLFSHQPTTTFSYHSYKVHQAHAFTIELGKVYPFGKNDLSRFSKLKDSLIRLIETGQQAHAPLSSLRFFTVLDSLIKDDHDYRLHIASDVKNFTAFESGYTLASSSKSQYQVQQTGDAIVFPNTQLPIGQRAGLMVRAIQPEHLTLT</sequence>
<dbReference type="GO" id="GO:0009017">
    <property type="term" value="F:succinylglutamate desuccinylase activity"/>
    <property type="evidence" value="ECO:0007669"/>
    <property type="project" value="UniProtKB-UniRule"/>
</dbReference>
<dbReference type="InterPro" id="IPR016681">
    <property type="entry name" value="SuccinylGlu_desuccinylase"/>
</dbReference>
<evidence type="ECO:0000259" key="7">
    <source>
        <dbReference type="Pfam" id="PF04952"/>
    </source>
</evidence>
<evidence type="ECO:0000256" key="2">
    <source>
        <dbReference type="ARBA" id="ARBA00022723"/>
    </source>
</evidence>
<evidence type="ECO:0000256" key="3">
    <source>
        <dbReference type="ARBA" id="ARBA00022801"/>
    </source>
</evidence>
<proteinExistence type="inferred from homology"/>
<dbReference type="InterPro" id="IPR050178">
    <property type="entry name" value="AspA/AstE_fam"/>
</dbReference>
<dbReference type="PIRSF" id="PIRSF017020">
    <property type="entry name" value="AstE"/>
    <property type="match status" value="1"/>
</dbReference>
<dbReference type="Proteomes" id="UP001139095">
    <property type="component" value="Unassembled WGS sequence"/>
</dbReference>
<dbReference type="RefSeq" id="WP_226753317.1">
    <property type="nucleotide sequence ID" value="NZ_JAJATW010000003.1"/>
</dbReference>
<keyword evidence="3 5" id="KW-0378">Hydrolase</keyword>
<evidence type="ECO:0000313" key="10">
    <source>
        <dbReference type="Proteomes" id="UP001139095"/>
    </source>
</evidence>
<dbReference type="AlphaFoldDB" id="A0A9X1IKH5"/>
<comment type="similarity">
    <text evidence="5">Belongs to the AspA/AstE family. Succinylglutamate desuccinylase subfamily.</text>
</comment>
<dbReference type="SUPFAM" id="SSF53187">
    <property type="entry name" value="Zn-dependent exopeptidases"/>
    <property type="match status" value="1"/>
</dbReference>
<evidence type="ECO:0000313" key="9">
    <source>
        <dbReference type="EMBL" id="MCB5160935.1"/>
    </source>
</evidence>
<feature type="active site" evidence="5">
    <location>
        <position position="219"/>
    </location>
</feature>
<keyword evidence="1 5" id="KW-0056">Arginine metabolism</keyword>
<dbReference type="GO" id="GO:0008270">
    <property type="term" value="F:zinc ion binding"/>
    <property type="evidence" value="ECO:0007669"/>
    <property type="project" value="UniProtKB-UniRule"/>
</dbReference>
<dbReference type="CDD" id="cd03855">
    <property type="entry name" value="M14_ASTE"/>
    <property type="match status" value="1"/>
</dbReference>
<gene>
    <name evidence="5 9" type="primary">astE</name>
    <name evidence="9" type="ORF">LG368_03360</name>
</gene>
<feature type="binding site" evidence="5">
    <location>
        <position position="62"/>
    </location>
    <ligand>
        <name>Zn(2+)</name>
        <dbReference type="ChEBI" id="CHEBI:29105"/>
    </ligand>
</feature>
<dbReference type="GO" id="GO:0016788">
    <property type="term" value="F:hydrolase activity, acting on ester bonds"/>
    <property type="evidence" value="ECO:0007669"/>
    <property type="project" value="UniProtKB-UniRule"/>
</dbReference>
<dbReference type="GO" id="GO:0019544">
    <property type="term" value="P:L-arginine catabolic process to L-glutamate"/>
    <property type="evidence" value="ECO:0007669"/>
    <property type="project" value="UniProtKB-UniRule"/>
</dbReference>
<accession>A0A9X1IKH5</accession>
<comment type="function">
    <text evidence="5">Transforms N(2)-succinylglutamate into succinate and glutamate.</text>
</comment>
<evidence type="ECO:0000256" key="1">
    <source>
        <dbReference type="ARBA" id="ARBA00022503"/>
    </source>
</evidence>
<dbReference type="Pfam" id="PF24827">
    <property type="entry name" value="AstE_AspA_cat"/>
    <property type="match status" value="1"/>
</dbReference>
<protein>
    <recommendedName>
        <fullName evidence="5 6">Succinylglutamate desuccinylase</fullName>
        <ecNumber evidence="5 6">3.5.1.96</ecNumber>
    </recommendedName>
</protein>
<dbReference type="NCBIfam" id="TIGR03242">
    <property type="entry name" value="arg_catab_astE"/>
    <property type="match status" value="1"/>
</dbReference>
<dbReference type="GO" id="GO:0019545">
    <property type="term" value="P:L-arginine catabolic process to succinate"/>
    <property type="evidence" value="ECO:0007669"/>
    <property type="project" value="UniProtKB-UniRule"/>
</dbReference>
<dbReference type="Gene3D" id="3.40.630.10">
    <property type="entry name" value="Zn peptidases"/>
    <property type="match status" value="1"/>
</dbReference>
<evidence type="ECO:0000259" key="8">
    <source>
        <dbReference type="Pfam" id="PF24827"/>
    </source>
</evidence>
<dbReference type="NCBIfam" id="NF003706">
    <property type="entry name" value="PRK05324.1"/>
    <property type="match status" value="1"/>
</dbReference>
<comment type="catalytic activity">
    <reaction evidence="5">
        <text>N-succinyl-L-glutamate + H2O = L-glutamate + succinate</text>
        <dbReference type="Rhea" id="RHEA:15169"/>
        <dbReference type="ChEBI" id="CHEBI:15377"/>
        <dbReference type="ChEBI" id="CHEBI:29985"/>
        <dbReference type="ChEBI" id="CHEBI:30031"/>
        <dbReference type="ChEBI" id="CHEBI:58763"/>
        <dbReference type="EC" id="3.5.1.96"/>
    </reaction>
</comment>
<evidence type="ECO:0000256" key="5">
    <source>
        <dbReference type="HAMAP-Rule" id="MF_00767"/>
    </source>
</evidence>
<dbReference type="PANTHER" id="PTHR15162">
    <property type="entry name" value="ASPARTOACYLASE"/>
    <property type="match status" value="1"/>
</dbReference>